<evidence type="ECO:0000256" key="1">
    <source>
        <dbReference type="SAM" id="Coils"/>
    </source>
</evidence>
<name>A0A4V0Z7M3_9FIRM</name>
<evidence type="ECO:0000313" key="3">
    <source>
        <dbReference type="EMBL" id="QBE97298.1"/>
    </source>
</evidence>
<reference evidence="3 4" key="1">
    <citation type="submission" date="2019-01" db="EMBL/GenBank/DDBJ databases">
        <title>PMF-metabolizing Aryl O-demethylase.</title>
        <authorList>
            <person name="Kim M."/>
        </authorList>
    </citation>
    <scope>NUCLEOTIDE SEQUENCE [LARGE SCALE GENOMIC DNA]</scope>
    <source>
        <strain evidence="3 4">PMF1</strain>
    </source>
</reference>
<keyword evidence="1" id="KW-0175">Coiled coil</keyword>
<dbReference type="Gene3D" id="1.10.10.10">
    <property type="entry name" value="Winged helix-like DNA-binding domain superfamily/Winged helix DNA-binding domain"/>
    <property type="match status" value="1"/>
</dbReference>
<dbReference type="PANTHER" id="PTHR33169:SF14">
    <property type="entry name" value="TRANSCRIPTIONAL REGULATOR RV3488"/>
    <property type="match status" value="1"/>
</dbReference>
<proteinExistence type="predicted"/>
<dbReference type="InterPro" id="IPR052509">
    <property type="entry name" value="Metal_resp_DNA-bind_regulator"/>
</dbReference>
<sequence>MTKLLVLGLLDDHPMSGYDIQQKISMADAERWGGVLVGSIYHALKKLEQENYIALADVKQTGHRQKAVYEITDRGKDYLHSLILDSLRTSSILYPTTLYSGLSLLDKIPRENALIALEEQKKSLEKEYNFLEQGEKKNADAEEEIPLISKITIENMFDIIRQQQRFIDKLINAIEHI</sequence>
<protein>
    <recommendedName>
        <fullName evidence="2">Transcription regulator PadR N-terminal domain-containing protein</fullName>
    </recommendedName>
</protein>
<gene>
    <name evidence="3" type="ORF">PMF13cell1_02854</name>
</gene>
<feature type="domain" description="Transcription regulator PadR N-terminal" evidence="2">
    <location>
        <begin position="6"/>
        <end position="80"/>
    </location>
</feature>
<dbReference type="PANTHER" id="PTHR33169">
    <property type="entry name" value="PADR-FAMILY TRANSCRIPTIONAL REGULATOR"/>
    <property type="match status" value="1"/>
</dbReference>
<dbReference type="Proteomes" id="UP000289794">
    <property type="component" value="Chromosome"/>
</dbReference>
<evidence type="ECO:0000259" key="2">
    <source>
        <dbReference type="Pfam" id="PF03551"/>
    </source>
</evidence>
<dbReference type="Pfam" id="PF03551">
    <property type="entry name" value="PadR"/>
    <property type="match status" value="1"/>
</dbReference>
<organism evidence="3 4">
    <name type="scientific">Blautia producta</name>
    <dbReference type="NCBI Taxonomy" id="33035"/>
    <lineage>
        <taxon>Bacteria</taxon>
        <taxon>Bacillati</taxon>
        <taxon>Bacillota</taxon>
        <taxon>Clostridia</taxon>
        <taxon>Lachnospirales</taxon>
        <taxon>Lachnospiraceae</taxon>
        <taxon>Blautia</taxon>
    </lineage>
</organism>
<dbReference type="InterPro" id="IPR036390">
    <property type="entry name" value="WH_DNA-bd_sf"/>
</dbReference>
<dbReference type="AlphaFoldDB" id="A0A4V0Z7M3"/>
<dbReference type="InterPro" id="IPR005149">
    <property type="entry name" value="Tscrpt_reg_PadR_N"/>
</dbReference>
<dbReference type="InterPro" id="IPR036388">
    <property type="entry name" value="WH-like_DNA-bd_sf"/>
</dbReference>
<evidence type="ECO:0000313" key="4">
    <source>
        <dbReference type="Proteomes" id="UP000289794"/>
    </source>
</evidence>
<accession>A0A4V0Z7M3</accession>
<dbReference type="SUPFAM" id="SSF46785">
    <property type="entry name" value="Winged helix' DNA-binding domain"/>
    <property type="match status" value="1"/>
</dbReference>
<dbReference type="RefSeq" id="WP_130181131.1">
    <property type="nucleotide sequence ID" value="NZ_CP035945.1"/>
</dbReference>
<dbReference type="EMBL" id="CP035945">
    <property type="protein sequence ID" value="QBE97298.1"/>
    <property type="molecule type" value="Genomic_DNA"/>
</dbReference>
<dbReference type="KEGG" id="bpro:PMF13cell1_02854"/>
<feature type="coiled-coil region" evidence="1">
    <location>
        <begin position="114"/>
        <end position="144"/>
    </location>
</feature>